<evidence type="ECO:0000313" key="1">
    <source>
        <dbReference type="EMBL" id="VAW37698.1"/>
    </source>
</evidence>
<dbReference type="AlphaFoldDB" id="A0A3B0V2I1"/>
<accession>A0A3B0V2I1</accession>
<organism evidence="1">
    <name type="scientific">hydrothermal vent metagenome</name>
    <dbReference type="NCBI Taxonomy" id="652676"/>
    <lineage>
        <taxon>unclassified sequences</taxon>
        <taxon>metagenomes</taxon>
        <taxon>ecological metagenomes</taxon>
    </lineage>
</organism>
<name>A0A3B0V2I1_9ZZZZ</name>
<dbReference type="EMBL" id="UOEZ01000060">
    <property type="protein sequence ID" value="VAW37698.1"/>
    <property type="molecule type" value="Genomic_DNA"/>
</dbReference>
<gene>
    <name evidence="1" type="ORF">MNBD_DELTA02-18</name>
</gene>
<evidence type="ECO:0008006" key="2">
    <source>
        <dbReference type="Google" id="ProtNLM"/>
    </source>
</evidence>
<reference evidence="1" key="1">
    <citation type="submission" date="2018-06" db="EMBL/GenBank/DDBJ databases">
        <authorList>
            <person name="Zhirakovskaya E."/>
        </authorList>
    </citation>
    <scope>NUCLEOTIDE SEQUENCE</scope>
</reference>
<protein>
    <recommendedName>
        <fullName evidence="2">NrfJ</fullName>
    </recommendedName>
</protein>
<sequence length="227" mass="24758">MTRLRIVLIALFTIAIMTASQAYAAKIHKGVILETKDAGPYTYMQIKEGKDKFWIAATPSKIKKGAKVSFAEQLWMYDFKSKALDKVFKKILFVSVVYKGDGAVAAAESRRNRPQPVAKPAVKKPQPKAFGTYSVADLFAKKAELKGKSIKVKGKVVKVLSGIMGMNWVHIQDGTGADGSNDVIFTSKNDIATVGSTVTAQGTLIVDKDYGSGYFYPVIMQDSAFSE</sequence>
<proteinExistence type="predicted"/>